<dbReference type="InterPro" id="IPR057670">
    <property type="entry name" value="SH3_retrovirus"/>
</dbReference>
<evidence type="ECO:0000313" key="2">
    <source>
        <dbReference type="EMBL" id="PRQ50963.1"/>
    </source>
</evidence>
<name>A0A2P6RX01_ROSCH</name>
<dbReference type="InterPro" id="IPR012337">
    <property type="entry name" value="RNaseH-like_sf"/>
</dbReference>
<dbReference type="InterPro" id="IPR039537">
    <property type="entry name" value="Retrotran_Ty1/copia-like"/>
</dbReference>
<dbReference type="GO" id="GO:0003676">
    <property type="term" value="F:nucleic acid binding"/>
    <property type="evidence" value="ECO:0007669"/>
    <property type="project" value="InterPro"/>
</dbReference>
<keyword evidence="3" id="KW-1185">Reference proteome</keyword>
<keyword evidence="2" id="KW-0808">Transferase</keyword>
<accession>A0A2P6RX01</accession>
<keyword evidence="2" id="KW-0695">RNA-directed DNA polymerase</keyword>
<dbReference type="Gene3D" id="3.30.420.10">
    <property type="entry name" value="Ribonuclease H-like superfamily/Ribonuclease H"/>
    <property type="match status" value="1"/>
</dbReference>
<organism evidence="2 3">
    <name type="scientific">Rosa chinensis</name>
    <name type="common">China rose</name>
    <dbReference type="NCBI Taxonomy" id="74649"/>
    <lineage>
        <taxon>Eukaryota</taxon>
        <taxon>Viridiplantae</taxon>
        <taxon>Streptophyta</taxon>
        <taxon>Embryophyta</taxon>
        <taxon>Tracheophyta</taxon>
        <taxon>Spermatophyta</taxon>
        <taxon>Magnoliopsida</taxon>
        <taxon>eudicotyledons</taxon>
        <taxon>Gunneridae</taxon>
        <taxon>Pentapetalae</taxon>
        <taxon>rosids</taxon>
        <taxon>fabids</taxon>
        <taxon>Rosales</taxon>
        <taxon>Rosaceae</taxon>
        <taxon>Rosoideae</taxon>
        <taxon>Rosoideae incertae sedis</taxon>
        <taxon>Rosa</taxon>
    </lineage>
</organism>
<dbReference type="SUPFAM" id="SSF53098">
    <property type="entry name" value="Ribonuclease H-like"/>
    <property type="match status" value="1"/>
</dbReference>
<dbReference type="OMA" id="PEAVNWC"/>
<dbReference type="Proteomes" id="UP000238479">
    <property type="component" value="Chromosome 2"/>
</dbReference>
<protein>
    <submittedName>
        <fullName evidence="2">Putative RNA-directed DNA polymerase</fullName>
        <ecNumber evidence="2">2.7.7.49</ecNumber>
    </submittedName>
</protein>
<dbReference type="EMBL" id="PDCK01000040">
    <property type="protein sequence ID" value="PRQ50963.1"/>
    <property type="molecule type" value="Genomic_DNA"/>
</dbReference>
<dbReference type="PANTHER" id="PTHR42648:SF18">
    <property type="entry name" value="RETROTRANSPOSON, UNCLASSIFIED-LIKE PROTEIN"/>
    <property type="match status" value="1"/>
</dbReference>
<feature type="domain" description="Retroviral polymerase SH3-like" evidence="1">
    <location>
        <begin position="61"/>
        <end position="86"/>
    </location>
</feature>
<dbReference type="STRING" id="74649.A0A2P6RX01"/>
<comment type="caution">
    <text evidence="2">The sequence shown here is derived from an EMBL/GenBank/DDBJ whole genome shotgun (WGS) entry which is preliminary data.</text>
</comment>
<dbReference type="InterPro" id="IPR036397">
    <property type="entry name" value="RNaseH_sf"/>
</dbReference>
<proteinExistence type="predicted"/>
<dbReference type="PANTHER" id="PTHR42648">
    <property type="entry name" value="TRANSPOSASE, PUTATIVE-RELATED"/>
    <property type="match status" value="1"/>
</dbReference>
<dbReference type="EC" id="2.7.7.49" evidence="2"/>
<dbReference type="Gramene" id="PRQ50963">
    <property type="protein sequence ID" value="PRQ50963"/>
    <property type="gene ID" value="RchiOBHm_Chr2g0139051"/>
</dbReference>
<dbReference type="GO" id="GO:0003964">
    <property type="term" value="F:RNA-directed DNA polymerase activity"/>
    <property type="evidence" value="ECO:0007669"/>
    <property type="project" value="UniProtKB-KW"/>
</dbReference>
<evidence type="ECO:0000313" key="3">
    <source>
        <dbReference type="Proteomes" id="UP000238479"/>
    </source>
</evidence>
<dbReference type="AlphaFoldDB" id="A0A2P6RX01"/>
<keyword evidence="2" id="KW-0548">Nucleotidyltransferase</keyword>
<reference evidence="2 3" key="1">
    <citation type="journal article" date="2018" name="Nat. Genet.">
        <title>The Rosa genome provides new insights in the design of modern roses.</title>
        <authorList>
            <person name="Bendahmane M."/>
        </authorList>
    </citation>
    <scope>NUCLEOTIDE SEQUENCE [LARGE SCALE GENOMIC DNA]</scope>
    <source>
        <strain evidence="3">cv. Old Blush</strain>
    </source>
</reference>
<evidence type="ECO:0000259" key="1">
    <source>
        <dbReference type="Pfam" id="PF25597"/>
    </source>
</evidence>
<sequence>MNMVRCMLSGKEVPKVFWPEAVNWCIYVLNRSPTLAVKGVTPEEAWSSIKPSVDHFCVFGCVAHVHVPDSRRKKLDNKSFRCVVLGRR</sequence>
<dbReference type="Pfam" id="PF25597">
    <property type="entry name" value="SH3_retrovirus"/>
    <property type="match status" value="1"/>
</dbReference>
<gene>
    <name evidence="2" type="ORF">RchiOBHm_Chr2g0139051</name>
</gene>